<evidence type="ECO:0000259" key="1">
    <source>
        <dbReference type="Pfam" id="PF13302"/>
    </source>
</evidence>
<dbReference type="Proteomes" id="UP001580346">
    <property type="component" value="Unassembled WGS sequence"/>
</dbReference>
<accession>A0ABV5AXA3</accession>
<dbReference type="InterPro" id="IPR051531">
    <property type="entry name" value="N-acetyltransferase"/>
</dbReference>
<reference evidence="2 3" key="1">
    <citation type="submission" date="2024-09" db="EMBL/GenBank/DDBJ databases">
        <title>Paenibacillus zeirhizospherea sp. nov., isolated from surface of the maize (Zea mays) roots in a horticulture field, Hungary.</title>
        <authorList>
            <person name="Marton D."/>
            <person name="Farkas M."/>
            <person name="Bedics A."/>
            <person name="Toth E."/>
            <person name="Tancsics A."/>
            <person name="Boka K."/>
            <person name="Maroti G."/>
            <person name="Kriszt B."/>
            <person name="Cserhati M."/>
        </authorList>
    </citation>
    <scope>NUCLEOTIDE SEQUENCE [LARGE SCALE GENOMIC DNA]</scope>
    <source>
        <strain evidence="2 3">KCTC 33519</strain>
    </source>
</reference>
<organism evidence="2 3">
    <name type="scientific">Paenibacillus enshidis</name>
    <dbReference type="NCBI Taxonomy" id="1458439"/>
    <lineage>
        <taxon>Bacteria</taxon>
        <taxon>Bacillati</taxon>
        <taxon>Bacillota</taxon>
        <taxon>Bacilli</taxon>
        <taxon>Bacillales</taxon>
        <taxon>Paenibacillaceae</taxon>
        <taxon>Paenibacillus</taxon>
    </lineage>
</organism>
<evidence type="ECO:0000313" key="2">
    <source>
        <dbReference type="EMBL" id="MFB5268844.1"/>
    </source>
</evidence>
<dbReference type="InterPro" id="IPR016181">
    <property type="entry name" value="Acyl_CoA_acyltransferase"/>
</dbReference>
<dbReference type="Gene3D" id="3.40.630.30">
    <property type="match status" value="1"/>
</dbReference>
<evidence type="ECO:0000313" key="3">
    <source>
        <dbReference type="Proteomes" id="UP001580346"/>
    </source>
</evidence>
<keyword evidence="2" id="KW-0808">Transferase</keyword>
<proteinExistence type="predicted"/>
<keyword evidence="2" id="KW-0012">Acyltransferase</keyword>
<sequence length="149" mass="17060">MVYKFETDRLLLRFFELSDASRVQELAGNEEVARTTLSIPHPYPDSAAEQWIGKTRQSAEKGELYAFAMVKKDDGLLIGNTGIRVSQRHKHGELGYWAGKPYWGQGYATEAARRILQFASSGNIYLIGENMRTWCSMEWLKQIILELNK</sequence>
<gene>
    <name evidence="2" type="ORF">ACE41H_18950</name>
</gene>
<dbReference type="Pfam" id="PF13302">
    <property type="entry name" value="Acetyltransf_3"/>
    <property type="match status" value="1"/>
</dbReference>
<dbReference type="EMBL" id="JBHHMI010000020">
    <property type="protein sequence ID" value="MFB5268844.1"/>
    <property type="molecule type" value="Genomic_DNA"/>
</dbReference>
<dbReference type="EC" id="2.3.-.-" evidence="2"/>
<name>A0ABV5AXA3_9BACL</name>
<protein>
    <submittedName>
        <fullName evidence="2">GNAT family N-acetyltransferase</fullName>
        <ecNumber evidence="2">2.3.-.-</ecNumber>
    </submittedName>
</protein>
<dbReference type="InterPro" id="IPR000182">
    <property type="entry name" value="GNAT_dom"/>
</dbReference>
<comment type="caution">
    <text evidence="2">The sequence shown here is derived from an EMBL/GenBank/DDBJ whole genome shotgun (WGS) entry which is preliminary data.</text>
</comment>
<dbReference type="GO" id="GO:0016746">
    <property type="term" value="F:acyltransferase activity"/>
    <property type="evidence" value="ECO:0007669"/>
    <property type="project" value="UniProtKB-KW"/>
</dbReference>
<dbReference type="RefSeq" id="WP_375357136.1">
    <property type="nucleotide sequence ID" value="NZ_JBHHMI010000020.1"/>
</dbReference>
<keyword evidence="3" id="KW-1185">Reference proteome</keyword>
<dbReference type="PANTHER" id="PTHR43792">
    <property type="entry name" value="GNAT FAMILY, PUTATIVE (AFU_ORTHOLOGUE AFUA_3G00765)-RELATED-RELATED"/>
    <property type="match status" value="1"/>
</dbReference>
<dbReference type="SUPFAM" id="SSF55729">
    <property type="entry name" value="Acyl-CoA N-acyltransferases (Nat)"/>
    <property type="match status" value="1"/>
</dbReference>
<feature type="domain" description="N-acetyltransferase" evidence="1">
    <location>
        <begin position="9"/>
        <end position="120"/>
    </location>
</feature>